<proteinExistence type="predicted"/>
<keyword evidence="1" id="KW-0812">Transmembrane</keyword>
<keyword evidence="1" id="KW-1133">Transmembrane helix</keyword>
<feature type="transmembrane region" description="Helical" evidence="1">
    <location>
        <begin position="50"/>
        <end position="69"/>
    </location>
</feature>
<sequence length="170" mass="19200">MPELHFGIDLLEPVGQLRVNIVCSYKMEFGVICVVNLGSFDYLILDWDKFVYLFCCVDSFCLCFGAGIFGAIQVFLFVGGYICAICTSSLQTIEDHRLKTHRQTNPFFAGSISSSGEVPLPEPISTFHPHSGSDISSLFLQQHLQHGRRLLKYFQRYDGLLLVFFPSVFL</sequence>
<keyword evidence="1" id="KW-0472">Membrane</keyword>
<reference evidence="3" key="1">
    <citation type="journal article" date="2014" name="Science">
        <title>The coffee genome provides insight into the convergent evolution of caffeine biosynthesis.</title>
        <authorList>
            <person name="Denoeud F."/>
            <person name="Carretero-Paulet L."/>
            <person name="Dereeper A."/>
            <person name="Droc G."/>
            <person name="Guyot R."/>
            <person name="Pietrella M."/>
            <person name="Zheng C."/>
            <person name="Alberti A."/>
            <person name="Anthony F."/>
            <person name="Aprea G."/>
            <person name="Aury J.M."/>
            <person name="Bento P."/>
            <person name="Bernard M."/>
            <person name="Bocs S."/>
            <person name="Campa C."/>
            <person name="Cenci A."/>
            <person name="Combes M.C."/>
            <person name="Crouzillat D."/>
            <person name="Da Silva C."/>
            <person name="Daddiego L."/>
            <person name="De Bellis F."/>
            <person name="Dussert S."/>
            <person name="Garsmeur O."/>
            <person name="Gayraud T."/>
            <person name="Guignon V."/>
            <person name="Jahn K."/>
            <person name="Jamilloux V."/>
            <person name="Joet T."/>
            <person name="Labadie K."/>
            <person name="Lan T."/>
            <person name="Leclercq J."/>
            <person name="Lepelley M."/>
            <person name="Leroy T."/>
            <person name="Li L.T."/>
            <person name="Librado P."/>
            <person name="Lopez L."/>
            <person name="Munoz A."/>
            <person name="Noel B."/>
            <person name="Pallavicini A."/>
            <person name="Perrotta G."/>
            <person name="Poncet V."/>
            <person name="Pot D."/>
            <person name="Priyono X."/>
            <person name="Rigoreau M."/>
            <person name="Rouard M."/>
            <person name="Rozas J."/>
            <person name="Tranchant-Dubreuil C."/>
            <person name="VanBuren R."/>
            <person name="Zhang Q."/>
            <person name="Andrade A.C."/>
            <person name="Argout X."/>
            <person name="Bertrand B."/>
            <person name="de Kochko A."/>
            <person name="Graziosi G."/>
            <person name="Henry R.J."/>
            <person name="Jayarama X."/>
            <person name="Ming R."/>
            <person name="Nagai C."/>
            <person name="Rounsley S."/>
            <person name="Sankoff D."/>
            <person name="Giuliano G."/>
            <person name="Albert V.A."/>
            <person name="Wincker P."/>
            <person name="Lashermes P."/>
        </authorList>
    </citation>
    <scope>NUCLEOTIDE SEQUENCE [LARGE SCALE GENOMIC DNA]</scope>
    <source>
        <strain evidence="3">cv. DH200-94</strain>
    </source>
</reference>
<dbReference type="InParanoid" id="A0A068VKZ0"/>
<keyword evidence="3" id="KW-1185">Reference proteome</keyword>
<protein>
    <submittedName>
        <fullName evidence="2">DH200=94 genomic scaffold, scaffold_4482</fullName>
    </submittedName>
</protein>
<name>A0A068VKZ0_COFCA</name>
<gene>
    <name evidence="2" type="ORF">GSCOC_T00004070001</name>
</gene>
<feature type="transmembrane region" description="Helical" evidence="1">
    <location>
        <begin position="75"/>
        <end position="93"/>
    </location>
</feature>
<dbReference type="AlphaFoldDB" id="A0A068VKZ0"/>
<evidence type="ECO:0000256" key="1">
    <source>
        <dbReference type="SAM" id="Phobius"/>
    </source>
</evidence>
<evidence type="ECO:0000313" key="3">
    <source>
        <dbReference type="Proteomes" id="UP000295252"/>
    </source>
</evidence>
<evidence type="ECO:0000313" key="2">
    <source>
        <dbReference type="EMBL" id="CDP21485.1"/>
    </source>
</evidence>
<organism evidence="2 3">
    <name type="scientific">Coffea canephora</name>
    <name type="common">Robusta coffee</name>
    <dbReference type="NCBI Taxonomy" id="49390"/>
    <lineage>
        <taxon>Eukaryota</taxon>
        <taxon>Viridiplantae</taxon>
        <taxon>Streptophyta</taxon>
        <taxon>Embryophyta</taxon>
        <taxon>Tracheophyta</taxon>
        <taxon>Spermatophyta</taxon>
        <taxon>Magnoliopsida</taxon>
        <taxon>eudicotyledons</taxon>
        <taxon>Gunneridae</taxon>
        <taxon>Pentapetalae</taxon>
        <taxon>asterids</taxon>
        <taxon>lamiids</taxon>
        <taxon>Gentianales</taxon>
        <taxon>Rubiaceae</taxon>
        <taxon>Ixoroideae</taxon>
        <taxon>Gardenieae complex</taxon>
        <taxon>Bertiereae - Coffeeae clade</taxon>
        <taxon>Coffeeae</taxon>
        <taxon>Coffea</taxon>
    </lineage>
</organism>
<accession>A0A068VKZ0</accession>
<dbReference type="Gramene" id="CDP21485">
    <property type="protein sequence ID" value="CDP21485"/>
    <property type="gene ID" value="GSCOC_T00004070001"/>
</dbReference>
<dbReference type="EMBL" id="HG743566">
    <property type="protein sequence ID" value="CDP21485.1"/>
    <property type="molecule type" value="Genomic_DNA"/>
</dbReference>
<dbReference type="Proteomes" id="UP000295252">
    <property type="component" value="Unassembled WGS sequence"/>
</dbReference>